<sequence>REVIGAEACYGGCEGVRRVEWSLGGGDGGGCNVKILVRGAMEVWAREREMGENLLDERDRADVMMQEDFRRLKVESSHTIV</sequence>
<evidence type="ECO:0008006" key="3">
    <source>
        <dbReference type="Google" id="ProtNLM"/>
    </source>
</evidence>
<feature type="non-terminal residue" evidence="1">
    <location>
        <position position="1"/>
    </location>
</feature>
<gene>
    <name evidence="1" type="ORF">DCAF_LOCUS5768</name>
</gene>
<keyword evidence="2" id="KW-1185">Reference proteome</keyword>
<protein>
    <recommendedName>
        <fullName evidence="3">MHC class I antigen</fullName>
    </recommendedName>
</protein>
<evidence type="ECO:0000313" key="1">
    <source>
        <dbReference type="EMBL" id="CAK7328049.1"/>
    </source>
</evidence>
<dbReference type="EMBL" id="CAWUPB010000892">
    <property type="protein sequence ID" value="CAK7328049.1"/>
    <property type="molecule type" value="Genomic_DNA"/>
</dbReference>
<feature type="non-terminal residue" evidence="1">
    <location>
        <position position="81"/>
    </location>
</feature>
<dbReference type="AlphaFoldDB" id="A0AAV1R5G6"/>
<evidence type="ECO:0000313" key="2">
    <source>
        <dbReference type="Proteomes" id="UP001314170"/>
    </source>
</evidence>
<dbReference type="Proteomes" id="UP001314170">
    <property type="component" value="Unassembled WGS sequence"/>
</dbReference>
<proteinExistence type="predicted"/>
<name>A0AAV1R5G6_9ROSI</name>
<organism evidence="1 2">
    <name type="scientific">Dovyalis caffra</name>
    <dbReference type="NCBI Taxonomy" id="77055"/>
    <lineage>
        <taxon>Eukaryota</taxon>
        <taxon>Viridiplantae</taxon>
        <taxon>Streptophyta</taxon>
        <taxon>Embryophyta</taxon>
        <taxon>Tracheophyta</taxon>
        <taxon>Spermatophyta</taxon>
        <taxon>Magnoliopsida</taxon>
        <taxon>eudicotyledons</taxon>
        <taxon>Gunneridae</taxon>
        <taxon>Pentapetalae</taxon>
        <taxon>rosids</taxon>
        <taxon>fabids</taxon>
        <taxon>Malpighiales</taxon>
        <taxon>Salicaceae</taxon>
        <taxon>Flacourtieae</taxon>
        <taxon>Dovyalis</taxon>
    </lineage>
</organism>
<accession>A0AAV1R5G6</accession>
<reference evidence="1 2" key="1">
    <citation type="submission" date="2024-01" db="EMBL/GenBank/DDBJ databases">
        <authorList>
            <person name="Waweru B."/>
        </authorList>
    </citation>
    <scope>NUCLEOTIDE SEQUENCE [LARGE SCALE GENOMIC DNA]</scope>
</reference>
<comment type="caution">
    <text evidence="1">The sequence shown here is derived from an EMBL/GenBank/DDBJ whole genome shotgun (WGS) entry which is preliminary data.</text>
</comment>